<feature type="domain" description="Sialate O-acetylesterase" evidence="3">
    <location>
        <begin position="427"/>
        <end position="512"/>
    </location>
</feature>
<dbReference type="InterPro" id="IPR036514">
    <property type="entry name" value="SGNH_hydro_sf"/>
</dbReference>
<keyword evidence="1" id="KW-0378">Hydrolase</keyword>
<dbReference type="KEGG" id="obg:Verru16b_01374"/>
<dbReference type="PANTHER" id="PTHR22901:SF0">
    <property type="entry name" value="SIALATE O-ACETYLESTERASE"/>
    <property type="match status" value="1"/>
</dbReference>
<dbReference type="PANTHER" id="PTHR22901">
    <property type="entry name" value="SIALATE O-ACETYLESTERASE"/>
    <property type="match status" value="1"/>
</dbReference>
<dbReference type="GO" id="GO:0005975">
    <property type="term" value="P:carbohydrate metabolic process"/>
    <property type="evidence" value="ECO:0007669"/>
    <property type="project" value="TreeGrafter"/>
</dbReference>
<dbReference type="GO" id="GO:0001681">
    <property type="term" value="F:sialate O-acetylesterase activity"/>
    <property type="evidence" value="ECO:0007669"/>
    <property type="project" value="InterPro"/>
</dbReference>
<organism evidence="4 5">
    <name type="scientific">Lacunisphaera limnophila</name>
    <dbReference type="NCBI Taxonomy" id="1838286"/>
    <lineage>
        <taxon>Bacteria</taxon>
        <taxon>Pseudomonadati</taxon>
        <taxon>Verrucomicrobiota</taxon>
        <taxon>Opitutia</taxon>
        <taxon>Opitutales</taxon>
        <taxon>Opitutaceae</taxon>
        <taxon>Lacunisphaera</taxon>
    </lineage>
</organism>
<sequence>MKPAFFHLLLLMSSITCLLTAAPEDPKWEIAGMFGDNMVLQQNQPNPVWGRSSPGALVRIEIAGTTSETRTDTDGRWKITLPSLPAGGPHRMKIRGRNTTTFTNVMVGEVWLVSGQSNMDFRLSMATGAAADIAAADLPNIRNLRVPQVVSRTRLDRMEQTAWQMCSPGTAGGFSAVAFHFARRLHAERGVAVGIINATWSGTPAEAWTSYQSLAVLPAFSERVQSILASNEDWAAGQQASLRIDAERDAVFEKGTAGVQHGAHRADFDDQAWPVANYPLSAATMKLPDYAIVWLRKSVEVPPAAAGRDLIVNLGRCYEWDQTYFNGILVGSHRWSGVREYRVPGRLVRAGANSISIRLYSEWSAGQLGKGEDQPTLTAADGSVQLSLLGPWRYDGSFEPTLIVPRYYQREPTALFNGMISPIVGYGLRGALWYQGEGNAGRPVEYQTLLPALIQEWRWQWGQGDFPFLIVQLPSTTDYDWAELREAQAMATQLTNVGLAVTLDIGDPADLHPADKRPFGERLYRLARHVAYGEDTIWTGPMFAGLASSDSGLRITFKEVGGGLSTRDGQPIRGFELKTPAGDYVSAEASIEGASVVVRSSAIPHPTTVRYAWARNPDANLINQEGLPAAPFRAELPAQR</sequence>
<dbReference type="SUPFAM" id="SSF52266">
    <property type="entry name" value="SGNH hydrolase"/>
    <property type="match status" value="1"/>
</dbReference>
<dbReference type="Proteomes" id="UP000095228">
    <property type="component" value="Chromosome"/>
</dbReference>
<proteinExistence type="predicted"/>
<feature type="signal peptide" evidence="2">
    <location>
        <begin position="1"/>
        <end position="21"/>
    </location>
</feature>
<evidence type="ECO:0000256" key="1">
    <source>
        <dbReference type="ARBA" id="ARBA00022801"/>
    </source>
</evidence>
<evidence type="ECO:0000256" key="2">
    <source>
        <dbReference type="SAM" id="SignalP"/>
    </source>
</evidence>
<evidence type="ECO:0000259" key="3">
    <source>
        <dbReference type="Pfam" id="PF03629"/>
    </source>
</evidence>
<accession>A0A1D8ATU9</accession>
<dbReference type="AlphaFoldDB" id="A0A1D8ATU9"/>
<keyword evidence="5" id="KW-1185">Reference proteome</keyword>
<name>A0A1D8ATU9_9BACT</name>
<protein>
    <recommendedName>
        <fullName evidence="3">Sialate O-acetylesterase domain-containing protein</fullName>
    </recommendedName>
</protein>
<dbReference type="InterPro" id="IPR005181">
    <property type="entry name" value="SASA"/>
</dbReference>
<evidence type="ECO:0000313" key="4">
    <source>
        <dbReference type="EMBL" id="AOS44313.1"/>
    </source>
</evidence>
<evidence type="ECO:0000313" key="5">
    <source>
        <dbReference type="Proteomes" id="UP000095228"/>
    </source>
</evidence>
<reference evidence="4 5" key="1">
    <citation type="submission" date="2016-06" db="EMBL/GenBank/DDBJ databases">
        <title>Three novel species with peptidoglycan cell walls form the new genus Lacunisphaera gen. nov. in the family Opitutaceae of the verrucomicrobial subdivision 4.</title>
        <authorList>
            <person name="Rast P."/>
            <person name="Gloeckner I."/>
            <person name="Jogler M."/>
            <person name="Boedeker C."/>
            <person name="Jeske O."/>
            <person name="Wiegand S."/>
            <person name="Reinhardt R."/>
            <person name="Schumann P."/>
            <person name="Rohde M."/>
            <person name="Spring S."/>
            <person name="Gloeckner F.O."/>
            <person name="Jogler C."/>
        </authorList>
    </citation>
    <scope>NUCLEOTIDE SEQUENCE [LARGE SCALE GENOMIC DNA]</scope>
    <source>
        <strain evidence="4 5">IG16b</strain>
    </source>
</reference>
<dbReference type="SUPFAM" id="SSF49785">
    <property type="entry name" value="Galactose-binding domain-like"/>
    <property type="match status" value="1"/>
</dbReference>
<dbReference type="Gene3D" id="3.40.50.1110">
    <property type="entry name" value="SGNH hydrolase"/>
    <property type="match status" value="2"/>
</dbReference>
<gene>
    <name evidence="4" type="ORF">Verru16b_01374</name>
</gene>
<dbReference type="EMBL" id="CP016094">
    <property type="protein sequence ID" value="AOS44313.1"/>
    <property type="molecule type" value="Genomic_DNA"/>
</dbReference>
<feature type="chain" id="PRO_5009105145" description="Sialate O-acetylesterase domain-containing protein" evidence="2">
    <location>
        <begin position="22"/>
        <end position="640"/>
    </location>
</feature>
<dbReference type="Pfam" id="PF03629">
    <property type="entry name" value="SASA"/>
    <property type="match status" value="1"/>
</dbReference>
<dbReference type="PATRIC" id="fig|1838286.3.peg.1384"/>
<dbReference type="InterPro" id="IPR039329">
    <property type="entry name" value="SIAE"/>
</dbReference>
<keyword evidence="2" id="KW-0732">Signal</keyword>
<dbReference type="STRING" id="1838286.Verru16b_01374"/>
<dbReference type="InterPro" id="IPR008979">
    <property type="entry name" value="Galactose-bd-like_sf"/>
</dbReference>